<evidence type="ECO:0000313" key="2">
    <source>
        <dbReference type="Proteomes" id="UP000592294"/>
    </source>
</evidence>
<organism evidence="1 2">
    <name type="scientific">Allochromatium humboldtianum</name>
    <dbReference type="NCBI Taxonomy" id="504901"/>
    <lineage>
        <taxon>Bacteria</taxon>
        <taxon>Pseudomonadati</taxon>
        <taxon>Pseudomonadota</taxon>
        <taxon>Gammaproteobacteria</taxon>
        <taxon>Chromatiales</taxon>
        <taxon>Chromatiaceae</taxon>
        <taxon>Allochromatium</taxon>
    </lineage>
</organism>
<keyword evidence="2" id="KW-1185">Reference proteome</keyword>
<accession>A0A850RAK1</accession>
<reference evidence="1 2" key="1">
    <citation type="submission" date="2020-06" db="EMBL/GenBank/DDBJ databases">
        <title>Whole-genome sequence of Allochromatium humboldtianum DSM 21881, type strain.</title>
        <authorList>
            <person name="Kyndt J.A."/>
            <person name="Meyer T.E."/>
        </authorList>
    </citation>
    <scope>NUCLEOTIDE SEQUENCE [LARGE SCALE GENOMIC DNA]</scope>
    <source>
        <strain evidence="1 2">DSM 21881</strain>
    </source>
</reference>
<comment type="caution">
    <text evidence="1">The sequence shown here is derived from an EMBL/GenBank/DDBJ whole genome shotgun (WGS) entry which is preliminary data.</text>
</comment>
<dbReference type="Proteomes" id="UP000592294">
    <property type="component" value="Unassembled WGS sequence"/>
</dbReference>
<name>A0A850RAK1_9GAMM</name>
<dbReference type="RefSeq" id="WP_176974774.1">
    <property type="nucleotide sequence ID" value="NZ_JABZEO010000001.1"/>
</dbReference>
<evidence type="ECO:0000313" key="1">
    <source>
        <dbReference type="EMBL" id="NVZ07980.1"/>
    </source>
</evidence>
<protein>
    <submittedName>
        <fullName evidence="1">Uncharacterized protein</fullName>
    </submittedName>
</protein>
<proteinExistence type="predicted"/>
<dbReference type="EMBL" id="JABZEO010000001">
    <property type="protein sequence ID" value="NVZ07980.1"/>
    <property type="molecule type" value="Genomic_DNA"/>
</dbReference>
<gene>
    <name evidence="1" type="ORF">HW932_01735</name>
</gene>
<sequence>MKAQLILTVEYAPGTTPASQLLDLLEAIAQRAAGEGLFTGETDAEVDHWVAHARVPPPDSRWADAPDWAHWLAMDMDGDWFWYAHRPEPIGGEWIRTQGPVLRAPRPRHPIHWTHTLEPRPKNPA</sequence>
<dbReference type="AlphaFoldDB" id="A0A850RAK1"/>